<evidence type="ECO:0000313" key="3">
    <source>
        <dbReference type="Proteomes" id="UP000251869"/>
    </source>
</evidence>
<keyword evidence="1" id="KW-1133">Transmembrane helix</keyword>
<dbReference type="Proteomes" id="UP000251869">
    <property type="component" value="Unassembled WGS sequence"/>
</dbReference>
<dbReference type="AlphaFoldDB" id="A0A365KA35"/>
<feature type="transmembrane region" description="Helical" evidence="1">
    <location>
        <begin position="380"/>
        <end position="398"/>
    </location>
</feature>
<proteinExistence type="predicted"/>
<feature type="transmembrane region" description="Helical" evidence="1">
    <location>
        <begin position="404"/>
        <end position="422"/>
    </location>
</feature>
<protein>
    <recommendedName>
        <fullName evidence="4">Oligosaccharide repeat unit polymerase</fullName>
    </recommendedName>
</protein>
<keyword evidence="3" id="KW-1185">Reference proteome</keyword>
<feature type="transmembrane region" description="Helical" evidence="1">
    <location>
        <begin position="347"/>
        <end position="368"/>
    </location>
</feature>
<feature type="transmembrane region" description="Helical" evidence="1">
    <location>
        <begin position="114"/>
        <end position="137"/>
    </location>
</feature>
<feature type="transmembrane region" description="Helical" evidence="1">
    <location>
        <begin position="34"/>
        <end position="56"/>
    </location>
</feature>
<feature type="transmembrane region" description="Helical" evidence="1">
    <location>
        <begin position="299"/>
        <end position="318"/>
    </location>
</feature>
<keyword evidence="1" id="KW-0472">Membrane</keyword>
<gene>
    <name evidence="2" type="ORF">DP119_02995</name>
</gene>
<evidence type="ECO:0000256" key="1">
    <source>
        <dbReference type="SAM" id="Phobius"/>
    </source>
</evidence>
<feature type="transmembrane region" description="Helical" evidence="1">
    <location>
        <begin position="268"/>
        <end position="287"/>
    </location>
</feature>
<dbReference type="EMBL" id="QLZQ01000001">
    <property type="protein sequence ID" value="RAZ69640.1"/>
    <property type="molecule type" value="Genomic_DNA"/>
</dbReference>
<keyword evidence="1" id="KW-0812">Transmembrane</keyword>
<dbReference type="NCBIfam" id="TIGR04370">
    <property type="entry name" value="glyco_rpt_poly"/>
    <property type="match status" value="1"/>
</dbReference>
<feature type="transmembrane region" description="Helical" evidence="1">
    <location>
        <begin position="184"/>
        <end position="204"/>
    </location>
</feature>
<organism evidence="2 3">
    <name type="scientific">Planococcus maitriensis</name>
    <dbReference type="NCBI Taxonomy" id="221799"/>
    <lineage>
        <taxon>Bacteria</taxon>
        <taxon>Bacillati</taxon>
        <taxon>Bacillota</taxon>
        <taxon>Bacilli</taxon>
        <taxon>Bacillales</taxon>
        <taxon>Caryophanaceae</taxon>
        <taxon>Planococcus</taxon>
    </lineage>
</organism>
<feature type="transmembrane region" description="Helical" evidence="1">
    <location>
        <begin position="71"/>
        <end position="93"/>
    </location>
</feature>
<evidence type="ECO:0008006" key="4">
    <source>
        <dbReference type="Google" id="ProtNLM"/>
    </source>
</evidence>
<feature type="transmembrane region" description="Helical" evidence="1">
    <location>
        <begin position="6"/>
        <end position="22"/>
    </location>
</feature>
<evidence type="ECO:0000313" key="2">
    <source>
        <dbReference type="EMBL" id="RAZ69640.1"/>
    </source>
</evidence>
<feature type="transmembrane region" description="Helical" evidence="1">
    <location>
        <begin position="210"/>
        <end position="227"/>
    </location>
</feature>
<feature type="transmembrane region" description="Helical" evidence="1">
    <location>
        <begin position="234"/>
        <end position="256"/>
    </location>
</feature>
<sequence length="430" mass="50051">MGIYSTVIAFALGFMIVFNEIFRKKNSNKHIEILTMVNVIYLLSFSIVPILVYFYFENLHIWTQKNDINEIYYLYGSFISLIVYLLIILAYSFSLKLSVKPLNLVEDQKKNFSFAISLYFVGFFFLILFIQGVGGFSNFLETNTLYRSGDIEVSSVAFARNLSMFIPVASHIFYYNLIKNRNYIFSFQLLMTILSFLTSLLIYYNRAGRLSLLIYLATFFVIYNLVTKRNIKKYLLIFSPIILWFIMYGKSIYNIFFQNNRPIINREFSLEIILSEFVFPFYTLANTLKYPFFNDSPRLFVDFIIAFVNLLPSALIPFDVPKNVTQLNTESFGDISGIPIDMISLGYHSFGLAGVILITICFGILIGYVQRKFSLKEVNITIVFYAHFLFFLPLRIPYAEPTNFLKGNFALLISFLLLLLLYKGRHINKL</sequence>
<feature type="transmembrane region" description="Helical" evidence="1">
    <location>
        <begin position="157"/>
        <end position="177"/>
    </location>
</feature>
<dbReference type="OrthoDB" id="2508654at2"/>
<comment type="caution">
    <text evidence="2">The sequence shown here is derived from an EMBL/GenBank/DDBJ whole genome shotgun (WGS) entry which is preliminary data.</text>
</comment>
<name>A0A365KA35_9BACL</name>
<accession>A0A365KA35</accession>
<reference evidence="2 3" key="1">
    <citation type="submission" date="2018-06" db="EMBL/GenBank/DDBJ databases">
        <title>The draft genome sequences of strains SCU63 and S1.</title>
        <authorList>
            <person name="Gan L."/>
        </authorList>
    </citation>
    <scope>NUCLEOTIDE SEQUENCE [LARGE SCALE GENOMIC DNA]</scope>
    <source>
        <strain evidence="2 3">S1</strain>
    </source>
</reference>